<dbReference type="GO" id="GO:0016491">
    <property type="term" value="F:oxidoreductase activity"/>
    <property type="evidence" value="ECO:0007669"/>
    <property type="project" value="InterPro"/>
</dbReference>
<dbReference type="RefSeq" id="WP_052368752.1">
    <property type="nucleotide sequence ID" value="NZ_JMIY01000004.1"/>
</dbReference>
<dbReference type="Pfam" id="PF07731">
    <property type="entry name" value="Cu-oxidase_2"/>
    <property type="match status" value="1"/>
</dbReference>
<evidence type="ECO:0000313" key="5">
    <source>
        <dbReference type="EMBL" id="KCZ71827.1"/>
    </source>
</evidence>
<evidence type="ECO:0000259" key="4">
    <source>
        <dbReference type="Pfam" id="PF07732"/>
    </source>
</evidence>
<dbReference type="Gene3D" id="2.60.40.420">
    <property type="entry name" value="Cupredoxins - blue copper proteins"/>
    <property type="match status" value="3"/>
</dbReference>
<dbReference type="InterPro" id="IPR008972">
    <property type="entry name" value="Cupredoxin"/>
</dbReference>
<dbReference type="CDD" id="cd13844">
    <property type="entry name" value="CuRO_1_BOD_CotA_like"/>
    <property type="match status" value="1"/>
</dbReference>
<dbReference type="PATRIC" id="fig|1392998.3.peg.1883"/>
<dbReference type="AlphaFoldDB" id="A0A062V3A2"/>
<dbReference type="CDD" id="cd13868">
    <property type="entry name" value="CuRO_2_CotA_like"/>
    <property type="match status" value="1"/>
</dbReference>
<dbReference type="InterPro" id="IPR006311">
    <property type="entry name" value="TAT_signal"/>
</dbReference>
<keyword evidence="1" id="KW-0472">Membrane</keyword>
<evidence type="ECO:0000259" key="3">
    <source>
        <dbReference type="Pfam" id="PF07731"/>
    </source>
</evidence>
<name>A0A062V3A2_9EURY</name>
<feature type="domain" description="Plastocyanin-like" evidence="4">
    <location>
        <begin position="195"/>
        <end position="268"/>
    </location>
</feature>
<keyword evidence="6" id="KW-1185">Reference proteome</keyword>
<dbReference type="CDD" id="cd13891">
    <property type="entry name" value="CuRO_3_CotA_like"/>
    <property type="match status" value="1"/>
</dbReference>
<dbReference type="EMBL" id="JMIY01000004">
    <property type="protein sequence ID" value="KCZ71827.1"/>
    <property type="molecule type" value="Genomic_DNA"/>
</dbReference>
<comment type="caution">
    <text evidence="5">The sequence shown here is derived from an EMBL/GenBank/DDBJ whole genome shotgun (WGS) entry which is preliminary data.</text>
</comment>
<dbReference type="SUPFAM" id="SSF49503">
    <property type="entry name" value="Cupredoxins"/>
    <property type="match status" value="3"/>
</dbReference>
<dbReference type="OrthoDB" id="12293at2157"/>
<dbReference type="PANTHER" id="PTHR48267">
    <property type="entry name" value="CUPREDOXIN SUPERFAMILY PROTEIN"/>
    <property type="match status" value="1"/>
</dbReference>
<dbReference type="Pfam" id="PF07732">
    <property type="entry name" value="Cu-oxidase_3"/>
    <property type="match status" value="1"/>
</dbReference>
<dbReference type="PROSITE" id="PS51318">
    <property type="entry name" value="TAT"/>
    <property type="match status" value="1"/>
</dbReference>
<dbReference type="Proteomes" id="UP000027153">
    <property type="component" value="Unassembled WGS sequence"/>
</dbReference>
<keyword evidence="1" id="KW-0812">Transmembrane</keyword>
<reference evidence="5 6" key="1">
    <citation type="journal article" date="2013" name="Nature">
        <title>Anaerobic oxidation of methane coupled to nitrate reduction in a novel archaeal lineage.</title>
        <authorList>
            <person name="Haroon M.F."/>
            <person name="Hu S."/>
            <person name="Shi Y."/>
            <person name="Imelfort M."/>
            <person name="Keller J."/>
            <person name="Hugenholtz P."/>
            <person name="Yuan Z."/>
            <person name="Tyson G.W."/>
        </authorList>
    </citation>
    <scope>NUCLEOTIDE SEQUENCE [LARGE SCALE GENOMIC DNA]</scope>
    <source>
        <strain evidence="5 6">ANME-2d</strain>
    </source>
</reference>
<keyword evidence="1" id="KW-1133">Transmembrane helix</keyword>
<organism evidence="5 6">
    <name type="scientific">Candidatus Methanoperedens nitratireducens</name>
    <dbReference type="NCBI Taxonomy" id="1392998"/>
    <lineage>
        <taxon>Archaea</taxon>
        <taxon>Methanobacteriati</taxon>
        <taxon>Methanobacteriota</taxon>
        <taxon>Stenosarchaea group</taxon>
        <taxon>Methanomicrobia</taxon>
        <taxon>Methanosarcinales</taxon>
        <taxon>ANME-2 cluster</taxon>
        <taxon>Candidatus Methanoperedentaceae</taxon>
        <taxon>Candidatus Methanoperedens</taxon>
    </lineage>
</organism>
<dbReference type="GO" id="GO:0005507">
    <property type="term" value="F:copper ion binding"/>
    <property type="evidence" value="ECO:0007669"/>
    <property type="project" value="InterPro"/>
</dbReference>
<dbReference type="InterPro" id="IPR011707">
    <property type="entry name" value="Cu-oxidase-like_N"/>
</dbReference>
<proteinExistence type="predicted"/>
<accession>A0A062V3A2</accession>
<gene>
    <name evidence="5" type="ORF">ANME2D_01882</name>
</gene>
<feature type="transmembrane region" description="Helical" evidence="1">
    <location>
        <begin position="25"/>
        <end position="45"/>
    </location>
</feature>
<sequence>MKNKDVTSKKAEGLDGIYRMDRRTFVKMAGATVGAFAFGGVTGLIRSAKAQLIPDLPGIIDPLFTAPVADPAAIPQFINPLPVIKDLGLRIDATDPDVTHTVAMAPTTQSLLGTGLPDTPVWGYSVDGGQATYPGATFIAESEAPVNVQWVNNLGFDYLLKQGADPGKDVVDTTLHWAFGKVPGTFAADGIPAVAHLHGGHSDPEYDGLPEQWFTQTGLTGDHYVTDSYEYDNSQEAATLWYHDHALGITRQNVYAGLAGFYLLRDDNELALINSEAIPGGDYEIEMVIQDRMFYPDGRLAYPDAAMAGVQPSAQPEFFGQVILVNGKAWPVLSVEPRQYRLRMLNGSDSRFYNLWITGPGFLVIGNDTGLLNAPVPVNQLTIGPGERYDVVVDFSRFASTRIIMRNNARVPFPKGATVNPRLDGRIMAFNVLPVATGPGPIAPLTRTTNLRPLSGPLPVPSPAGLPVRKLMLFEATDHFGRLQPLLGTIGGNFIGTPAGTNDPDGTLLWDDTITEDPELNATEVWEVFNATVDAHPIHLHLVHFQILDRQKFSADVIPKENPNSHIGITQGGKLTNIRLRGKPKPPEAYEAGLKDTAIMYPGEVTRIIARFDKPGRYVWHCHILSHEDHEMMRPYRIGA</sequence>
<evidence type="ECO:0000313" key="6">
    <source>
        <dbReference type="Proteomes" id="UP000027153"/>
    </source>
</evidence>
<evidence type="ECO:0000256" key="1">
    <source>
        <dbReference type="SAM" id="Phobius"/>
    </source>
</evidence>
<dbReference type="InterPro" id="IPR001117">
    <property type="entry name" value="Cu-oxidase_2nd"/>
</dbReference>
<dbReference type="Pfam" id="PF00394">
    <property type="entry name" value="Cu-oxidase"/>
    <property type="match status" value="1"/>
</dbReference>
<evidence type="ECO:0000259" key="2">
    <source>
        <dbReference type="Pfam" id="PF00394"/>
    </source>
</evidence>
<protein>
    <submittedName>
        <fullName evidence="5">Putative multicopper oxidase</fullName>
    </submittedName>
</protein>
<feature type="domain" description="Plastocyanin-like" evidence="2">
    <location>
        <begin position="320"/>
        <end position="400"/>
    </location>
</feature>
<feature type="domain" description="Plastocyanin-like" evidence="3">
    <location>
        <begin position="505"/>
        <end position="637"/>
    </location>
</feature>
<dbReference type="InterPro" id="IPR045087">
    <property type="entry name" value="Cu-oxidase_fam"/>
</dbReference>
<dbReference type="InterPro" id="IPR011706">
    <property type="entry name" value="Cu-oxidase_C"/>
</dbReference>
<dbReference type="PANTHER" id="PTHR48267:SF1">
    <property type="entry name" value="BILIRUBIN OXIDASE"/>
    <property type="match status" value="1"/>
</dbReference>